<organism evidence="8 9">
    <name type="scientific">Veillonella criceti</name>
    <dbReference type="NCBI Taxonomy" id="103891"/>
    <lineage>
        <taxon>Bacteria</taxon>
        <taxon>Bacillati</taxon>
        <taxon>Bacillota</taxon>
        <taxon>Negativicutes</taxon>
        <taxon>Veillonellales</taxon>
        <taxon>Veillonellaceae</taxon>
        <taxon>Veillonella</taxon>
    </lineage>
</organism>
<dbReference type="Proteomes" id="UP000255367">
    <property type="component" value="Unassembled WGS sequence"/>
</dbReference>
<evidence type="ECO:0000256" key="6">
    <source>
        <dbReference type="SAM" id="MobiDB-lite"/>
    </source>
</evidence>
<feature type="transmembrane region" description="Helical" evidence="7">
    <location>
        <begin position="87"/>
        <end position="110"/>
    </location>
</feature>
<dbReference type="GO" id="GO:0005886">
    <property type="term" value="C:plasma membrane"/>
    <property type="evidence" value="ECO:0007669"/>
    <property type="project" value="UniProtKB-SubCell"/>
</dbReference>
<feature type="transmembrane region" description="Helical" evidence="7">
    <location>
        <begin position="243"/>
        <end position="263"/>
    </location>
</feature>
<keyword evidence="4 7" id="KW-1133">Transmembrane helix</keyword>
<comment type="subcellular location">
    <subcellularLocation>
        <location evidence="1">Cell membrane</location>
        <topology evidence="1">Multi-pass membrane protein</topology>
    </subcellularLocation>
</comment>
<dbReference type="InterPro" id="IPR017039">
    <property type="entry name" value="Virul_fac_BrkB"/>
</dbReference>
<reference evidence="8 9" key="1">
    <citation type="submission" date="2018-06" db="EMBL/GenBank/DDBJ databases">
        <authorList>
            <consortium name="Pathogen Informatics"/>
            <person name="Doyle S."/>
        </authorList>
    </citation>
    <scope>NUCLEOTIDE SEQUENCE [LARGE SCALE GENOMIC DNA]</scope>
    <source>
        <strain evidence="8 9">NCTC12020</strain>
    </source>
</reference>
<evidence type="ECO:0000313" key="8">
    <source>
        <dbReference type="EMBL" id="SUP42778.1"/>
    </source>
</evidence>
<feature type="transmembrane region" description="Helical" evidence="7">
    <location>
        <begin position="29"/>
        <end position="50"/>
    </location>
</feature>
<dbReference type="PANTHER" id="PTHR30213">
    <property type="entry name" value="INNER MEMBRANE PROTEIN YHJD"/>
    <property type="match status" value="1"/>
</dbReference>
<feature type="transmembrane region" description="Helical" evidence="7">
    <location>
        <begin position="213"/>
        <end position="231"/>
    </location>
</feature>
<dbReference type="RefSeq" id="WP_115310157.1">
    <property type="nucleotide sequence ID" value="NZ_UHIO01000001.1"/>
</dbReference>
<evidence type="ECO:0000256" key="7">
    <source>
        <dbReference type="SAM" id="Phobius"/>
    </source>
</evidence>
<gene>
    <name evidence="8" type="primary">yihY</name>
    <name evidence="8" type="ORF">NCTC12020_00953</name>
</gene>
<dbReference type="Pfam" id="PF03631">
    <property type="entry name" value="Virul_fac_BrkB"/>
    <property type="match status" value="1"/>
</dbReference>
<keyword evidence="9" id="KW-1185">Reference proteome</keyword>
<name>A0A380NKD8_9FIRM</name>
<sequence length="314" mass="35366">MKSVIDWIKMIINDYSDHNISRLSAETTYYIILSIVPFLIIALTGITVFLNHNTDVLNQLVALLPPESQHTLTSLIEDLTENQSTTLFSVGIITAFWTLSASTRSLINALNTMLSLDHIKESIIKMYSKALFFTFIGAITGFLGLVLSVYGQSFLQLFGNFFGIPKEVIRLAGAFTTLLPLVSFIISLTLFYHYAPRHETGKIISWKRSFAGGLLATILWLLLTIGYRFYITNFAGGSSTYGPLVGIMILFVWINLSVQTILLSAEIIRNRDLDEKLETDAIKAQISEVKQAKKEKREKEKKANEKRIQEKLQS</sequence>
<feature type="transmembrane region" description="Helical" evidence="7">
    <location>
        <begin position="171"/>
        <end position="192"/>
    </location>
</feature>
<dbReference type="PIRSF" id="PIRSF035875">
    <property type="entry name" value="RNase_BN"/>
    <property type="match status" value="1"/>
</dbReference>
<keyword evidence="2" id="KW-1003">Cell membrane</keyword>
<feature type="region of interest" description="Disordered" evidence="6">
    <location>
        <begin position="293"/>
        <end position="314"/>
    </location>
</feature>
<keyword evidence="5 7" id="KW-0472">Membrane</keyword>
<dbReference type="AlphaFoldDB" id="A0A380NKD8"/>
<dbReference type="EMBL" id="UHIO01000001">
    <property type="protein sequence ID" value="SUP42778.1"/>
    <property type="molecule type" value="Genomic_DNA"/>
</dbReference>
<evidence type="ECO:0000256" key="5">
    <source>
        <dbReference type="ARBA" id="ARBA00023136"/>
    </source>
</evidence>
<evidence type="ECO:0000256" key="3">
    <source>
        <dbReference type="ARBA" id="ARBA00022692"/>
    </source>
</evidence>
<evidence type="ECO:0000313" key="9">
    <source>
        <dbReference type="Proteomes" id="UP000255367"/>
    </source>
</evidence>
<evidence type="ECO:0000256" key="4">
    <source>
        <dbReference type="ARBA" id="ARBA00022989"/>
    </source>
</evidence>
<protein>
    <submittedName>
        <fullName evidence="8">YihY family inner membrane protein</fullName>
    </submittedName>
</protein>
<dbReference type="OrthoDB" id="9775903at2"/>
<accession>A0A380NKD8</accession>
<keyword evidence="3 7" id="KW-0812">Transmembrane</keyword>
<dbReference type="NCBIfam" id="TIGR00765">
    <property type="entry name" value="yihY_not_rbn"/>
    <property type="match status" value="1"/>
</dbReference>
<evidence type="ECO:0000256" key="1">
    <source>
        <dbReference type="ARBA" id="ARBA00004651"/>
    </source>
</evidence>
<proteinExistence type="predicted"/>
<dbReference type="PANTHER" id="PTHR30213:SF0">
    <property type="entry name" value="UPF0761 MEMBRANE PROTEIN YIHY"/>
    <property type="match status" value="1"/>
</dbReference>
<feature type="transmembrane region" description="Helical" evidence="7">
    <location>
        <begin position="130"/>
        <end position="151"/>
    </location>
</feature>
<evidence type="ECO:0000256" key="2">
    <source>
        <dbReference type="ARBA" id="ARBA00022475"/>
    </source>
</evidence>